<dbReference type="EMBL" id="UYYB01018649">
    <property type="protein sequence ID" value="VDM71057.1"/>
    <property type="molecule type" value="Genomic_DNA"/>
</dbReference>
<gene>
    <name evidence="1" type="ORF">SVUK_LOCUS6055</name>
</gene>
<dbReference type="Proteomes" id="UP000270094">
    <property type="component" value="Unassembled WGS sequence"/>
</dbReference>
<dbReference type="GO" id="GO:0007094">
    <property type="term" value="P:mitotic spindle assembly checkpoint signaling"/>
    <property type="evidence" value="ECO:0007669"/>
    <property type="project" value="TreeGrafter"/>
</dbReference>
<dbReference type="GO" id="GO:0005737">
    <property type="term" value="C:cytoplasm"/>
    <property type="evidence" value="ECO:0007669"/>
    <property type="project" value="TreeGrafter"/>
</dbReference>
<evidence type="ECO:0000313" key="2">
    <source>
        <dbReference type="Proteomes" id="UP000270094"/>
    </source>
</evidence>
<protein>
    <submittedName>
        <fullName evidence="1">Uncharacterized protein</fullName>
    </submittedName>
</protein>
<proteinExistence type="predicted"/>
<dbReference type="InterPro" id="IPR052802">
    <property type="entry name" value="KNTC1"/>
</dbReference>
<dbReference type="GO" id="GO:0031267">
    <property type="term" value="F:small GTPase binding"/>
    <property type="evidence" value="ECO:0007669"/>
    <property type="project" value="TreeGrafter"/>
</dbReference>
<sequence>MVAKGAHLPWSRRLSETVQSVLKNPHVDLEIKRSLESVCRTAEMGQMLMSYSTPLGMLDAVLASEYNFIKFIRFMFTHDRYGVAQRLLDAVKMVGTYCLLYEEHTPLVSLSRVYVLYAEYLQKAETDPTVLQFLEEVRTEKGEQFLIEVASRLVDDWKRQVDSAVGLWTETSKTKRIKLLTATKSVILRFMSNDRHYMEVYENLCSIQKLQENYNMYVITPQLESKEWRDASLKEFIVRDERSLLEVISFSSLLRMTRDEASRLSIKLAVDSGNPLGTLTIVRLSLFNLHGYFSALIILHSS</sequence>
<dbReference type="GO" id="GO:0005828">
    <property type="term" value="C:kinetochore microtubule"/>
    <property type="evidence" value="ECO:0007669"/>
    <property type="project" value="TreeGrafter"/>
</dbReference>
<name>A0A3P7J3W5_STRVU</name>
<dbReference type="OrthoDB" id="5853914at2759"/>
<accession>A0A3P7J3W5</accession>
<dbReference type="PANTHER" id="PTHR15688:SF1">
    <property type="entry name" value="KINETOCHORE-ASSOCIATED PROTEIN 1"/>
    <property type="match status" value="1"/>
</dbReference>
<organism evidence="1 2">
    <name type="scientific">Strongylus vulgaris</name>
    <name type="common">Blood worm</name>
    <dbReference type="NCBI Taxonomy" id="40348"/>
    <lineage>
        <taxon>Eukaryota</taxon>
        <taxon>Metazoa</taxon>
        <taxon>Ecdysozoa</taxon>
        <taxon>Nematoda</taxon>
        <taxon>Chromadorea</taxon>
        <taxon>Rhabditida</taxon>
        <taxon>Rhabditina</taxon>
        <taxon>Rhabditomorpha</taxon>
        <taxon>Strongyloidea</taxon>
        <taxon>Strongylidae</taxon>
        <taxon>Strongylus</taxon>
    </lineage>
</organism>
<dbReference type="GO" id="GO:0000070">
    <property type="term" value="P:mitotic sister chromatid segregation"/>
    <property type="evidence" value="ECO:0007669"/>
    <property type="project" value="TreeGrafter"/>
</dbReference>
<evidence type="ECO:0000313" key="1">
    <source>
        <dbReference type="EMBL" id="VDM71057.1"/>
    </source>
</evidence>
<dbReference type="GO" id="GO:1990423">
    <property type="term" value="C:RZZ complex"/>
    <property type="evidence" value="ECO:0007669"/>
    <property type="project" value="TreeGrafter"/>
</dbReference>
<keyword evidence="2" id="KW-1185">Reference proteome</keyword>
<reference evidence="1 2" key="1">
    <citation type="submission" date="2018-11" db="EMBL/GenBank/DDBJ databases">
        <authorList>
            <consortium name="Pathogen Informatics"/>
        </authorList>
    </citation>
    <scope>NUCLEOTIDE SEQUENCE [LARGE SCALE GENOMIC DNA]</scope>
</reference>
<dbReference type="AlphaFoldDB" id="A0A3P7J3W5"/>
<dbReference type="GO" id="GO:1903394">
    <property type="term" value="P:protein localization to kinetochore involved in kinetochore assembly"/>
    <property type="evidence" value="ECO:0007669"/>
    <property type="project" value="TreeGrafter"/>
</dbReference>
<dbReference type="PANTHER" id="PTHR15688">
    <property type="entry name" value="KINETOCHORE-ASSOCIATED PROTEIN 1"/>
    <property type="match status" value="1"/>
</dbReference>